<feature type="chain" id="PRO_5028191733" evidence="1">
    <location>
        <begin position="28"/>
        <end position="96"/>
    </location>
</feature>
<name>A0A6P5R8K6_MUSCR</name>
<dbReference type="PANTHER" id="PTHR36876">
    <property type="entry name" value="UROTENSIN-2B"/>
    <property type="match status" value="1"/>
</dbReference>
<accession>A0A6P5R8K6</accession>
<dbReference type="GO" id="GO:0008217">
    <property type="term" value="P:regulation of blood pressure"/>
    <property type="evidence" value="ECO:0007669"/>
    <property type="project" value="TreeGrafter"/>
</dbReference>
<gene>
    <name evidence="3" type="primary">Uts2b</name>
</gene>
<proteinExistence type="predicted"/>
<feature type="signal peptide" evidence="1">
    <location>
        <begin position="1"/>
        <end position="27"/>
    </location>
</feature>
<dbReference type="Proteomes" id="UP000515126">
    <property type="component" value="Chromosome 16"/>
</dbReference>
<dbReference type="RefSeq" id="XP_021041263.1">
    <property type="nucleotide sequence ID" value="XM_021185604.1"/>
</dbReference>
<dbReference type="GeneID" id="110312051"/>
<dbReference type="InterPro" id="IPR043255">
    <property type="entry name" value="U-IIB"/>
</dbReference>
<evidence type="ECO:0000313" key="2">
    <source>
        <dbReference type="Proteomes" id="UP000515126"/>
    </source>
</evidence>
<dbReference type="PANTHER" id="PTHR36876:SF1">
    <property type="entry name" value="UROTENSIN-2B"/>
    <property type="match status" value="1"/>
</dbReference>
<evidence type="ECO:0000256" key="1">
    <source>
        <dbReference type="SAM" id="SignalP"/>
    </source>
</evidence>
<keyword evidence="1" id="KW-0732">Signal</keyword>
<protein>
    <submittedName>
        <fullName evidence="3">Urotensin-2B</fullName>
    </submittedName>
</protein>
<reference evidence="3" key="1">
    <citation type="submission" date="2025-08" db="UniProtKB">
        <authorList>
            <consortium name="RefSeq"/>
        </authorList>
    </citation>
    <scope>IDENTIFICATION</scope>
</reference>
<organism evidence="2 3">
    <name type="scientific">Mus caroli</name>
    <name type="common">Ryukyu mouse</name>
    <name type="synonym">Ricefield mouse</name>
    <dbReference type="NCBI Taxonomy" id="10089"/>
    <lineage>
        <taxon>Eukaryota</taxon>
        <taxon>Metazoa</taxon>
        <taxon>Chordata</taxon>
        <taxon>Craniata</taxon>
        <taxon>Vertebrata</taxon>
        <taxon>Euteleostomi</taxon>
        <taxon>Mammalia</taxon>
        <taxon>Eutheria</taxon>
        <taxon>Euarchontoglires</taxon>
        <taxon>Glires</taxon>
        <taxon>Rodentia</taxon>
        <taxon>Myomorpha</taxon>
        <taxon>Muroidea</taxon>
        <taxon>Muridae</taxon>
        <taxon>Murinae</taxon>
        <taxon>Mus</taxon>
        <taxon>Mus</taxon>
    </lineage>
</organism>
<keyword evidence="2" id="KW-1185">Reference proteome</keyword>
<dbReference type="KEGG" id="mcal:110312051"/>
<dbReference type="AlphaFoldDB" id="A0A6P5R8K6"/>
<dbReference type="GO" id="GO:0001664">
    <property type="term" value="F:G protein-coupled receptor binding"/>
    <property type="evidence" value="ECO:0007669"/>
    <property type="project" value="TreeGrafter"/>
</dbReference>
<sequence>MKVFSTSLCCGLLTLLSVMNLFKSVCGRPHLSSGHELFPAKEYAAQEKLTQNPGFQRPFHDGVDLPSKLEELRQAEIKIKIMLLRKSFAVQIYLPL</sequence>
<evidence type="ECO:0000313" key="3">
    <source>
        <dbReference type="RefSeq" id="XP_021041263.1"/>
    </source>
</evidence>
<dbReference type="CTD" id="257313"/>